<dbReference type="Gene3D" id="1.10.260.40">
    <property type="entry name" value="lambda repressor-like DNA-binding domains"/>
    <property type="match status" value="1"/>
</dbReference>
<feature type="domain" description="HTH cro/C1-type" evidence="1">
    <location>
        <begin position="9"/>
        <end position="66"/>
    </location>
</feature>
<evidence type="ECO:0000313" key="2">
    <source>
        <dbReference type="EMBL" id="MBO1226922.1"/>
    </source>
</evidence>
<dbReference type="PROSITE" id="PS50943">
    <property type="entry name" value="HTH_CROC1"/>
    <property type="match status" value="1"/>
</dbReference>
<dbReference type="EMBL" id="JAFNLT010000004">
    <property type="protein sequence ID" value="MBO1226922.1"/>
    <property type="molecule type" value="Genomic_DNA"/>
</dbReference>
<keyword evidence="3" id="KW-1185">Reference proteome</keyword>
<accession>A0ABS3L051</accession>
<organism evidence="2 3">
    <name type="scientific">Staphylococcus nepalensis</name>
    <dbReference type="NCBI Taxonomy" id="214473"/>
    <lineage>
        <taxon>Bacteria</taxon>
        <taxon>Bacillati</taxon>
        <taxon>Bacillota</taxon>
        <taxon>Bacilli</taxon>
        <taxon>Bacillales</taxon>
        <taxon>Staphylococcaceae</taxon>
        <taxon>Staphylococcus</taxon>
    </lineage>
</organism>
<comment type="caution">
    <text evidence="2">The sequence shown here is derived from an EMBL/GenBank/DDBJ whole genome shotgun (WGS) entry which is preliminary data.</text>
</comment>
<gene>
    <name evidence="2" type="ORF">J3T88_06225</name>
</gene>
<reference evidence="2 3" key="1">
    <citation type="submission" date="2021-03" db="EMBL/GenBank/DDBJ databases">
        <title>Staphylococci and Mammaliicocci in bats.</title>
        <authorList>
            <person name="Fountain K."/>
        </authorList>
    </citation>
    <scope>NUCLEOTIDE SEQUENCE [LARGE SCALE GENOMIC DNA]</scope>
    <source>
        <strain evidence="2 3">18_1_E_SW</strain>
    </source>
</reference>
<evidence type="ECO:0000313" key="3">
    <source>
        <dbReference type="Proteomes" id="UP000664081"/>
    </source>
</evidence>
<dbReference type="SUPFAM" id="SSF47413">
    <property type="entry name" value="lambda repressor-like DNA-binding domains"/>
    <property type="match status" value="1"/>
</dbReference>
<dbReference type="Proteomes" id="UP000664081">
    <property type="component" value="Unassembled WGS sequence"/>
</dbReference>
<dbReference type="InterPro" id="IPR010982">
    <property type="entry name" value="Lambda_DNA-bd_dom_sf"/>
</dbReference>
<name>A0ABS3L051_9STAP</name>
<dbReference type="Pfam" id="PF01381">
    <property type="entry name" value="HTH_3"/>
    <property type="match status" value="1"/>
</dbReference>
<dbReference type="SMART" id="SM00530">
    <property type="entry name" value="HTH_XRE"/>
    <property type="match status" value="1"/>
</dbReference>
<protein>
    <submittedName>
        <fullName evidence="2">Helix-turn-helix transcriptional regulator</fullName>
    </submittedName>
</protein>
<dbReference type="CDD" id="cd00093">
    <property type="entry name" value="HTH_XRE"/>
    <property type="match status" value="1"/>
</dbReference>
<dbReference type="InterPro" id="IPR001387">
    <property type="entry name" value="Cro/C1-type_HTH"/>
</dbReference>
<dbReference type="RefSeq" id="WP_107549498.1">
    <property type="nucleotide sequence ID" value="NZ_CAJTHD010000026.1"/>
</dbReference>
<evidence type="ECO:0000259" key="1">
    <source>
        <dbReference type="PROSITE" id="PS50943"/>
    </source>
</evidence>
<proteinExistence type="predicted"/>
<sequence>MNENTVLTLKEWRGLKGYTKVALAAKSGVNERTIYLFEKDVNNIQNANFKTVKKLADALDIKVANIFLEFDSEKPK</sequence>